<dbReference type="InterPro" id="IPR036508">
    <property type="entry name" value="Chitin-bd_dom_sf"/>
</dbReference>
<feature type="signal peptide" evidence="3">
    <location>
        <begin position="1"/>
        <end position="21"/>
    </location>
</feature>
<name>A0A2A2KVY2_9BILA</name>
<dbReference type="Proteomes" id="UP000218231">
    <property type="component" value="Unassembled WGS sequence"/>
</dbReference>
<dbReference type="InterPro" id="IPR050976">
    <property type="entry name" value="Snaclec"/>
</dbReference>
<dbReference type="SMART" id="SM00494">
    <property type="entry name" value="ChtBD2"/>
    <property type="match status" value="1"/>
</dbReference>
<keyword evidence="3" id="KW-0732">Signal</keyword>
<dbReference type="Pfam" id="PF00059">
    <property type="entry name" value="Lectin_C"/>
    <property type="match status" value="1"/>
</dbReference>
<evidence type="ECO:0008006" key="8">
    <source>
        <dbReference type="Google" id="ProtNLM"/>
    </source>
</evidence>
<feature type="compositionally biased region" description="Low complexity" evidence="2">
    <location>
        <begin position="174"/>
        <end position="188"/>
    </location>
</feature>
<dbReference type="CDD" id="cd00037">
    <property type="entry name" value="CLECT"/>
    <property type="match status" value="1"/>
</dbReference>
<dbReference type="InterPro" id="IPR002557">
    <property type="entry name" value="Chitin-bd_dom"/>
</dbReference>
<feature type="domain" description="Chitin-binding type-2" evidence="5">
    <location>
        <begin position="206"/>
        <end position="260"/>
    </location>
</feature>
<dbReference type="OrthoDB" id="5914859at2759"/>
<sequence>MRRQIWKELFLTLLLAALTEAAYECNDDYTIFGEFCYKANNTEVNPFEALVQCSNEGGMVASIHSEEENNFVLGLFGESPPALAIIGLFSFSNHFSLWLDATYFNYNGFGLRNLTYGLCVAIAYESGVVNAGQWRSVKCLQSFHPFVCKKDATFTTEATEAPLTTPQLDITTQSHTTQSHTTVAHTTQGHSTEPSTTPGSGDFHGPSDCPNLTDGNYAMSACGNQFLTCSHGLPYVVDCPANLVYNWNVDQCDWPSNMGC</sequence>
<protein>
    <recommendedName>
        <fullName evidence="8">Chitin-binding type-2 domain-containing protein</fullName>
    </recommendedName>
</protein>
<dbReference type="EMBL" id="LIAE01007610">
    <property type="protein sequence ID" value="PAV78121.1"/>
    <property type="molecule type" value="Genomic_DNA"/>
</dbReference>
<organism evidence="6 7">
    <name type="scientific">Diploscapter pachys</name>
    <dbReference type="NCBI Taxonomy" id="2018661"/>
    <lineage>
        <taxon>Eukaryota</taxon>
        <taxon>Metazoa</taxon>
        <taxon>Ecdysozoa</taxon>
        <taxon>Nematoda</taxon>
        <taxon>Chromadorea</taxon>
        <taxon>Rhabditida</taxon>
        <taxon>Rhabditina</taxon>
        <taxon>Rhabditomorpha</taxon>
        <taxon>Rhabditoidea</taxon>
        <taxon>Rhabditidae</taxon>
        <taxon>Diploscapter</taxon>
    </lineage>
</organism>
<dbReference type="SUPFAM" id="SSF56436">
    <property type="entry name" value="C-type lectin-like"/>
    <property type="match status" value="1"/>
</dbReference>
<evidence type="ECO:0000313" key="6">
    <source>
        <dbReference type="EMBL" id="PAV78121.1"/>
    </source>
</evidence>
<accession>A0A2A2KVY2</accession>
<feature type="compositionally biased region" description="Polar residues" evidence="2">
    <location>
        <begin position="189"/>
        <end position="199"/>
    </location>
</feature>
<dbReference type="Gene3D" id="3.10.100.10">
    <property type="entry name" value="Mannose-Binding Protein A, subunit A"/>
    <property type="match status" value="1"/>
</dbReference>
<evidence type="ECO:0000256" key="2">
    <source>
        <dbReference type="SAM" id="MobiDB-lite"/>
    </source>
</evidence>
<dbReference type="InterPro" id="IPR016186">
    <property type="entry name" value="C-type_lectin-like/link_sf"/>
</dbReference>
<evidence type="ECO:0000256" key="3">
    <source>
        <dbReference type="SAM" id="SignalP"/>
    </source>
</evidence>
<dbReference type="SUPFAM" id="SSF57625">
    <property type="entry name" value="Invertebrate chitin-binding proteins"/>
    <property type="match status" value="1"/>
</dbReference>
<dbReference type="STRING" id="2018661.A0A2A2KVY2"/>
<dbReference type="PROSITE" id="PS50940">
    <property type="entry name" value="CHIT_BIND_II"/>
    <property type="match status" value="1"/>
</dbReference>
<dbReference type="PROSITE" id="PS50041">
    <property type="entry name" value="C_TYPE_LECTIN_2"/>
    <property type="match status" value="1"/>
</dbReference>
<dbReference type="InterPro" id="IPR001304">
    <property type="entry name" value="C-type_lectin-like"/>
</dbReference>
<dbReference type="InterPro" id="IPR016187">
    <property type="entry name" value="CTDL_fold"/>
</dbReference>
<feature type="domain" description="C-type lectin" evidence="4">
    <location>
        <begin position="32"/>
        <end position="139"/>
    </location>
</feature>
<comment type="caution">
    <text evidence="6">The sequence shown here is derived from an EMBL/GenBank/DDBJ whole genome shotgun (WGS) entry which is preliminary data.</text>
</comment>
<evidence type="ECO:0000256" key="1">
    <source>
        <dbReference type="ARBA" id="ARBA00023157"/>
    </source>
</evidence>
<dbReference type="SMART" id="SM00034">
    <property type="entry name" value="CLECT"/>
    <property type="match status" value="1"/>
</dbReference>
<dbReference type="GO" id="GO:0008061">
    <property type="term" value="F:chitin binding"/>
    <property type="evidence" value="ECO:0007669"/>
    <property type="project" value="InterPro"/>
</dbReference>
<dbReference type="GO" id="GO:0005576">
    <property type="term" value="C:extracellular region"/>
    <property type="evidence" value="ECO:0007669"/>
    <property type="project" value="InterPro"/>
</dbReference>
<reference evidence="6 7" key="1">
    <citation type="journal article" date="2017" name="Curr. Biol.">
        <title>Genome architecture and evolution of a unichromosomal asexual nematode.</title>
        <authorList>
            <person name="Fradin H."/>
            <person name="Zegar C."/>
            <person name="Gutwein M."/>
            <person name="Lucas J."/>
            <person name="Kovtun M."/>
            <person name="Corcoran D."/>
            <person name="Baugh L.R."/>
            <person name="Kiontke K."/>
            <person name="Gunsalus K."/>
            <person name="Fitch D.H."/>
            <person name="Piano F."/>
        </authorList>
    </citation>
    <scope>NUCLEOTIDE SEQUENCE [LARGE SCALE GENOMIC DNA]</scope>
    <source>
        <strain evidence="6">PF1309</strain>
    </source>
</reference>
<dbReference type="Gene3D" id="2.170.140.10">
    <property type="entry name" value="Chitin binding domain"/>
    <property type="match status" value="1"/>
</dbReference>
<evidence type="ECO:0000313" key="7">
    <source>
        <dbReference type="Proteomes" id="UP000218231"/>
    </source>
</evidence>
<dbReference type="AlphaFoldDB" id="A0A2A2KVY2"/>
<keyword evidence="1" id="KW-1015">Disulfide bond</keyword>
<evidence type="ECO:0000259" key="5">
    <source>
        <dbReference type="PROSITE" id="PS50940"/>
    </source>
</evidence>
<feature type="region of interest" description="Disordered" evidence="2">
    <location>
        <begin position="174"/>
        <end position="205"/>
    </location>
</feature>
<dbReference type="PANTHER" id="PTHR22991">
    <property type="entry name" value="PROTEIN CBG13490"/>
    <property type="match status" value="1"/>
</dbReference>
<proteinExistence type="predicted"/>
<dbReference type="Pfam" id="PF01607">
    <property type="entry name" value="CBM_14"/>
    <property type="match status" value="1"/>
</dbReference>
<evidence type="ECO:0000259" key="4">
    <source>
        <dbReference type="PROSITE" id="PS50041"/>
    </source>
</evidence>
<gene>
    <name evidence="6" type="ORF">WR25_07101</name>
</gene>
<dbReference type="PANTHER" id="PTHR22991:SF40">
    <property type="entry name" value="PROTEIN CBG13490"/>
    <property type="match status" value="1"/>
</dbReference>
<keyword evidence="7" id="KW-1185">Reference proteome</keyword>
<feature type="chain" id="PRO_5012471778" description="Chitin-binding type-2 domain-containing protein" evidence="3">
    <location>
        <begin position="22"/>
        <end position="260"/>
    </location>
</feature>